<reference evidence="4 5" key="1">
    <citation type="journal article" date="2011" name="Int. J. Syst. Evol. Microbiol.">
        <title>Description of Undibacterium oligocarboniphilum sp. nov., isolated from purified water, and Undibacterium pigrum strain CCUG 49012 as the type strain of Undibacterium parvum sp. nov., and emended descriptions of the genus Undibacterium and the species Undibacterium pigrum.</title>
        <authorList>
            <person name="Eder W."/>
            <person name="Wanner G."/>
            <person name="Ludwig W."/>
            <person name="Busse H.J."/>
            <person name="Ziemke-Kageler F."/>
            <person name="Lang E."/>
        </authorList>
    </citation>
    <scope>NUCLEOTIDE SEQUENCE [LARGE SCALE GENOMIC DNA]</scope>
    <source>
        <strain evidence="4 5">DSM 23061</strain>
    </source>
</reference>
<organism evidence="4 5">
    <name type="scientific">Undibacterium parvum</name>
    <dbReference type="NCBI Taxonomy" id="401471"/>
    <lineage>
        <taxon>Bacteria</taxon>
        <taxon>Pseudomonadati</taxon>
        <taxon>Pseudomonadota</taxon>
        <taxon>Betaproteobacteria</taxon>
        <taxon>Burkholderiales</taxon>
        <taxon>Oxalobacteraceae</taxon>
        <taxon>Undibacterium</taxon>
    </lineage>
</organism>
<evidence type="ECO:0000256" key="2">
    <source>
        <dbReference type="SAM" id="SignalP"/>
    </source>
</evidence>
<dbReference type="RefSeq" id="WP_126126078.1">
    <property type="nucleotide sequence ID" value="NZ_CP034464.1"/>
</dbReference>
<dbReference type="KEGG" id="upv:EJN92_00705"/>
<keyword evidence="1 2" id="KW-0732">Signal</keyword>
<proteinExistence type="predicted"/>
<dbReference type="SMART" id="SM00062">
    <property type="entry name" value="PBPb"/>
    <property type="match status" value="1"/>
</dbReference>
<dbReference type="Pfam" id="PF00497">
    <property type="entry name" value="SBP_bac_3"/>
    <property type="match status" value="1"/>
</dbReference>
<evidence type="ECO:0000313" key="5">
    <source>
        <dbReference type="Proteomes" id="UP000275663"/>
    </source>
</evidence>
<dbReference type="PANTHER" id="PTHR35936">
    <property type="entry name" value="MEMBRANE-BOUND LYTIC MUREIN TRANSGLYCOSYLASE F"/>
    <property type="match status" value="1"/>
</dbReference>
<gene>
    <name evidence="4" type="ORF">EJN92_00705</name>
</gene>
<feature type="chain" id="PRO_5018768172" evidence="2">
    <location>
        <begin position="27"/>
        <end position="263"/>
    </location>
</feature>
<dbReference type="InterPro" id="IPR001638">
    <property type="entry name" value="Solute-binding_3/MltF_N"/>
</dbReference>
<evidence type="ECO:0000313" key="4">
    <source>
        <dbReference type="EMBL" id="AZP10679.1"/>
    </source>
</evidence>
<dbReference type="Proteomes" id="UP000275663">
    <property type="component" value="Chromosome"/>
</dbReference>
<accession>A0A3Q9BMX7</accession>
<feature type="domain" description="Solute-binding protein family 3/N-terminal" evidence="3">
    <location>
        <begin position="29"/>
        <end position="263"/>
    </location>
</feature>
<dbReference type="Gene3D" id="3.40.190.10">
    <property type="entry name" value="Periplasmic binding protein-like II"/>
    <property type="match status" value="2"/>
</dbReference>
<dbReference type="OrthoDB" id="7340028at2"/>
<dbReference type="EMBL" id="CP034464">
    <property type="protein sequence ID" value="AZP10679.1"/>
    <property type="molecule type" value="Genomic_DNA"/>
</dbReference>
<keyword evidence="5" id="KW-1185">Reference proteome</keyword>
<dbReference type="SUPFAM" id="SSF53850">
    <property type="entry name" value="Periplasmic binding protein-like II"/>
    <property type="match status" value="1"/>
</dbReference>
<sequence>MINFAKNLGSASCVAILFCLASQAYAVEKVELYGDSAYPPYSFVEDGQFKGLYIDILQAAAKRLLADYAIELIPVPWKRGLAYMESGRGLALFPPGLKKERDYIAPYSVPLFRETVVVFCNEEVMQSHPKRFPEDFIGRIMGVNAGFLLSERLTQAAKAGQIEIDPAPNNDSNLKKLAIKRIDCYVSDRGAALYSAKQLRSKDGNFTLELQEAAILSGENTYLGYSRHYQAPYKQDFIKKMDATLTDMKSKGEIDKIIKAYFN</sequence>
<feature type="signal peptide" evidence="2">
    <location>
        <begin position="1"/>
        <end position="26"/>
    </location>
</feature>
<dbReference type="PANTHER" id="PTHR35936:SF25">
    <property type="entry name" value="ABC TRANSPORTER SUBSTRATE-BINDING PROTEIN"/>
    <property type="match status" value="1"/>
</dbReference>
<evidence type="ECO:0000256" key="1">
    <source>
        <dbReference type="ARBA" id="ARBA00022729"/>
    </source>
</evidence>
<dbReference type="AlphaFoldDB" id="A0A3Q9BMX7"/>
<protein>
    <submittedName>
        <fullName evidence="4">Transporter substrate-binding domain-containing protein</fullName>
    </submittedName>
</protein>
<name>A0A3Q9BMX7_9BURK</name>
<evidence type="ECO:0000259" key="3">
    <source>
        <dbReference type="SMART" id="SM00062"/>
    </source>
</evidence>